<feature type="region of interest" description="Disordered" evidence="1">
    <location>
        <begin position="40"/>
        <end position="72"/>
    </location>
</feature>
<sequence>MANNSTTSQIQDSPSNVGVKPKTPLRKDELEKIAKQLKKKLSKASITAKQSLSPNNTKVSPKSASSNLPKASPLKYYMLKKNKFDSSPSYNSNILSSSPNLYSPNGKSPTQMKNSNAVFLSSSPLKGTPLSAPRSNQILSHHNNYDDEIDSPTKKGGIKNLKSSPLNNQTPKINLEQASSPTTTPNTLDTALKPSPSLSNSSSLKKNKNEQTTPTLPKRQLHSNPLRTPTQSKNFNTDEGADLLMYLATSPSPAKPYHSSNNTPRSNEKLPPISSVHNQLSSNKQNQSTNSFPPPLTPKRHITNTTKTPQNRLTPSINLFNNSVNNQLNPNGASGLPSSGLTLTPAGFNMSDYVFFTPSPGSGNIHHNNNSNNNSLSILNNKNFLKTPDFNTMMSNYGVLQSGGGPQVIGSNLSNSATANIQDKNDSNKLPVDGKMINFDKDGLFGNNLNDSGKD</sequence>
<feature type="compositionally biased region" description="Polar residues" evidence="1">
    <location>
        <begin position="47"/>
        <end position="69"/>
    </location>
</feature>
<feature type="compositionally biased region" description="Polar residues" evidence="1">
    <location>
        <begin position="275"/>
        <end position="291"/>
    </location>
</feature>
<feature type="compositionally biased region" description="Polar residues" evidence="1">
    <location>
        <begin position="303"/>
        <end position="313"/>
    </location>
</feature>
<feature type="region of interest" description="Disordered" evidence="1">
    <location>
        <begin position="250"/>
        <end position="313"/>
    </location>
</feature>
<feature type="compositionally biased region" description="Low complexity" evidence="1">
    <location>
        <begin position="192"/>
        <end position="204"/>
    </location>
</feature>
<comment type="caution">
    <text evidence="2">The sequence shown here is derived from an EMBL/GenBank/DDBJ whole genome shotgun (WGS) entry which is preliminary data.</text>
</comment>
<reference evidence="2 3" key="1">
    <citation type="submission" date="2022-09" db="EMBL/GenBank/DDBJ databases">
        <authorList>
            <person name="Palmer J.M."/>
        </authorList>
    </citation>
    <scope>NUCLEOTIDE SEQUENCE [LARGE SCALE GENOMIC DNA]</scope>
    <source>
        <strain evidence="2 3">DSM 7382</strain>
    </source>
</reference>
<feature type="compositionally biased region" description="Low complexity" evidence="1">
    <location>
        <begin position="87"/>
        <end position="105"/>
    </location>
</feature>
<keyword evidence="3" id="KW-1185">Reference proteome</keyword>
<gene>
    <name evidence="2" type="ORF">QCA50_018332</name>
</gene>
<feature type="compositionally biased region" description="Polar residues" evidence="1">
    <location>
        <begin position="161"/>
        <end position="189"/>
    </location>
</feature>
<feature type="region of interest" description="Disordered" evidence="1">
    <location>
        <begin position="87"/>
        <end position="237"/>
    </location>
</feature>
<evidence type="ECO:0000313" key="2">
    <source>
        <dbReference type="EMBL" id="KAK7678609.1"/>
    </source>
</evidence>
<proteinExistence type="predicted"/>
<feature type="compositionally biased region" description="Polar residues" evidence="1">
    <location>
        <begin position="106"/>
        <end position="125"/>
    </location>
</feature>
<dbReference type="AlphaFoldDB" id="A0AAW0FKB2"/>
<protein>
    <submittedName>
        <fullName evidence="2">Uncharacterized protein</fullName>
    </submittedName>
</protein>
<feature type="compositionally biased region" description="Polar residues" evidence="1">
    <location>
        <begin position="222"/>
        <end position="237"/>
    </location>
</feature>
<dbReference type="EMBL" id="JASBNA010000069">
    <property type="protein sequence ID" value="KAK7678609.1"/>
    <property type="molecule type" value="Genomic_DNA"/>
</dbReference>
<evidence type="ECO:0000256" key="1">
    <source>
        <dbReference type="SAM" id="MobiDB-lite"/>
    </source>
</evidence>
<accession>A0AAW0FKB2</accession>
<feature type="compositionally biased region" description="Polar residues" evidence="1">
    <location>
        <begin position="133"/>
        <end position="142"/>
    </location>
</feature>
<dbReference type="Proteomes" id="UP001385951">
    <property type="component" value="Unassembled WGS sequence"/>
</dbReference>
<evidence type="ECO:0000313" key="3">
    <source>
        <dbReference type="Proteomes" id="UP001385951"/>
    </source>
</evidence>
<feature type="compositionally biased region" description="Polar residues" evidence="1">
    <location>
        <begin position="1"/>
        <end position="16"/>
    </location>
</feature>
<organism evidence="2 3">
    <name type="scientific">Cerrena zonata</name>
    <dbReference type="NCBI Taxonomy" id="2478898"/>
    <lineage>
        <taxon>Eukaryota</taxon>
        <taxon>Fungi</taxon>
        <taxon>Dikarya</taxon>
        <taxon>Basidiomycota</taxon>
        <taxon>Agaricomycotina</taxon>
        <taxon>Agaricomycetes</taxon>
        <taxon>Polyporales</taxon>
        <taxon>Cerrenaceae</taxon>
        <taxon>Cerrena</taxon>
    </lineage>
</organism>
<feature type="region of interest" description="Disordered" evidence="1">
    <location>
        <begin position="1"/>
        <end position="27"/>
    </location>
</feature>
<name>A0AAW0FKB2_9APHY</name>